<evidence type="ECO:0000256" key="3">
    <source>
        <dbReference type="ARBA" id="ARBA00022989"/>
    </source>
</evidence>
<protein>
    <recommendedName>
        <fullName evidence="7">TLC domain-containing protein</fullName>
    </recommendedName>
</protein>
<feature type="transmembrane region" description="Helical" evidence="6">
    <location>
        <begin position="241"/>
        <end position="262"/>
    </location>
</feature>
<dbReference type="GO" id="GO:0050291">
    <property type="term" value="F:sphingosine N-acyltransferase activity"/>
    <property type="evidence" value="ECO:0007669"/>
    <property type="project" value="InterPro"/>
</dbReference>
<evidence type="ECO:0000259" key="7">
    <source>
        <dbReference type="PROSITE" id="PS50922"/>
    </source>
</evidence>
<organism evidence="8 9">
    <name type="scientific">Tetradesmus obliquus</name>
    <name type="common">Green alga</name>
    <name type="synonym">Acutodesmus obliquus</name>
    <dbReference type="NCBI Taxonomy" id="3088"/>
    <lineage>
        <taxon>Eukaryota</taxon>
        <taxon>Viridiplantae</taxon>
        <taxon>Chlorophyta</taxon>
        <taxon>core chlorophytes</taxon>
        <taxon>Chlorophyceae</taxon>
        <taxon>CS clade</taxon>
        <taxon>Sphaeropleales</taxon>
        <taxon>Scenedesmaceae</taxon>
        <taxon>Tetradesmus</taxon>
    </lineage>
</organism>
<name>A0A383WHB0_TETOB</name>
<dbReference type="PANTHER" id="PTHR12560:SF0">
    <property type="entry name" value="LD18904P"/>
    <property type="match status" value="1"/>
</dbReference>
<dbReference type="InterPro" id="IPR006634">
    <property type="entry name" value="TLC-dom"/>
</dbReference>
<dbReference type="PROSITE" id="PS50922">
    <property type="entry name" value="TLC"/>
    <property type="match status" value="1"/>
</dbReference>
<evidence type="ECO:0000256" key="4">
    <source>
        <dbReference type="ARBA" id="ARBA00023136"/>
    </source>
</evidence>
<accession>A0A383WHB0</accession>
<evidence type="ECO:0000313" key="8">
    <source>
        <dbReference type="EMBL" id="SZX76865.1"/>
    </source>
</evidence>
<dbReference type="GO" id="GO:0046513">
    <property type="term" value="P:ceramide biosynthetic process"/>
    <property type="evidence" value="ECO:0007669"/>
    <property type="project" value="InterPro"/>
</dbReference>
<feature type="transmembrane region" description="Helical" evidence="6">
    <location>
        <begin position="6"/>
        <end position="27"/>
    </location>
</feature>
<dbReference type="AlphaFoldDB" id="A0A383WHB0"/>
<keyword evidence="4 5" id="KW-0472">Membrane</keyword>
<reference evidence="8 9" key="1">
    <citation type="submission" date="2016-10" db="EMBL/GenBank/DDBJ databases">
        <authorList>
            <person name="Cai Z."/>
        </authorList>
    </citation>
    <scope>NUCLEOTIDE SEQUENCE [LARGE SCALE GENOMIC DNA]</scope>
</reference>
<evidence type="ECO:0000313" key="9">
    <source>
        <dbReference type="Proteomes" id="UP000256970"/>
    </source>
</evidence>
<comment type="subcellular location">
    <subcellularLocation>
        <location evidence="1">Membrane</location>
        <topology evidence="1">Multi-pass membrane protein</topology>
    </subcellularLocation>
</comment>
<evidence type="ECO:0000256" key="1">
    <source>
        <dbReference type="ARBA" id="ARBA00004141"/>
    </source>
</evidence>
<evidence type="ECO:0000256" key="6">
    <source>
        <dbReference type="SAM" id="Phobius"/>
    </source>
</evidence>
<dbReference type="SMART" id="SM00724">
    <property type="entry name" value="TLC"/>
    <property type="match status" value="1"/>
</dbReference>
<feature type="transmembrane region" description="Helical" evidence="6">
    <location>
        <begin position="197"/>
        <end position="221"/>
    </location>
</feature>
<evidence type="ECO:0000256" key="2">
    <source>
        <dbReference type="ARBA" id="ARBA00022692"/>
    </source>
</evidence>
<keyword evidence="2 5" id="KW-0812">Transmembrane</keyword>
<feature type="transmembrane region" description="Helical" evidence="6">
    <location>
        <begin position="117"/>
        <end position="136"/>
    </location>
</feature>
<dbReference type="Pfam" id="PF03798">
    <property type="entry name" value="TRAM_LAG1_CLN8"/>
    <property type="match status" value="1"/>
</dbReference>
<dbReference type="InterPro" id="IPR016439">
    <property type="entry name" value="Lag1/Lac1-like"/>
</dbReference>
<dbReference type="Proteomes" id="UP000256970">
    <property type="component" value="Unassembled WGS sequence"/>
</dbReference>
<dbReference type="GO" id="GO:0005789">
    <property type="term" value="C:endoplasmic reticulum membrane"/>
    <property type="evidence" value="ECO:0007669"/>
    <property type="project" value="UniProtKB-SubCell"/>
</dbReference>
<feature type="transmembrane region" description="Helical" evidence="6">
    <location>
        <begin position="76"/>
        <end position="97"/>
    </location>
</feature>
<gene>
    <name evidence="8" type="ORF">BQ4739_LOCUS17232</name>
</gene>
<feature type="domain" description="TLC" evidence="7">
    <location>
        <begin position="67"/>
        <end position="270"/>
    </location>
</feature>
<dbReference type="EMBL" id="FNXT01001268">
    <property type="protein sequence ID" value="SZX76865.1"/>
    <property type="molecule type" value="Genomic_DNA"/>
</dbReference>
<evidence type="ECO:0000256" key="5">
    <source>
        <dbReference type="PROSITE-ProRule" id="PRU00205"/>
    </source>
</evidence>
<sequence length="288" mass="32323">MVQVLSWSQLWLTGGLVVFFPALRLVLNAAAFEPLANAVLQHSRNHGSSSSSSSSKLAPKRTQLAVEKFCESCWKLLGHVVFLCIGLAAVWGAPWLQDSRQFWDGWPHHDLSAPLHVLYQLKLGFYCSSIATYVLWDVRRSDFAATFTHHVATALLIGMSLHHKYWRVGSVIMLLNDADDTLMEAAKLAKYCRREGLATTLFIAFAAAFLLLRLGYFPFFVLGSTLFEAPEVLPQPPPQYASFNGLLLLLLGLNCYWFRLVLRIAWLKLMTGSAHDVREEEDYQGCTG</sequence>
<keyword evidence="3 6" id="KW-1133">Transmembrane helix</keyword>
<dbReference type="STRING" id="3088.A0A383WHB0"/>
<keyword evidence="9" id="KW-1185">Reference proteome</keyword>
<proteinExistence type="predicted"/>
<dbReference type="PANTHER" id="PTHR12560">
    <property type="entry name" value="LONGEVITY ASSURANCE FACTOR 1 LAG1"/>
    <property type="match status" value="1"/>
</dbReference>